<dbReference type="GO" id="GO:0005319">
    <property type="term" value="F:lipid transporter activity"/>
    <property type="evidence" value="ECO:0007669"/>
    <property type="project" value="TreeGrafter"/>
</dbReference>
<dbReference type="AlphaFoldDB" id="A0AAV2IKG0"/>
<sequence length="177" mass="20309">MLDEPTAGVDPISRRSLWELLQMIRRSGRTIFMTTQSMEECDALCTRVAILVRGQIVCLGSPNHLKHKYGQGYTIILYATIDENGVVTTLDHAIDFIKRTIESAEVFNQMEAYVHIQIQDTHIPMSQLFGILQQAQDDHGFASYRVQQSTLEQVFLMLMKQNDRLRGRPTRSRINLL</sequence>
<dbReference type="EMBL" id="CAXITT010000784">
    <property type="protein sequence ID" value="CAL1546207.1"/>
    <property type="molecule type" value="Genomic_DNA"/>
</dbReference>
<comment type="caution">
    <text evidence="1">The sequence shown here is derived from an EMBL/GenBank/DDBJ whole genome shotgun (WGS) entry which is preliminary data.</text>
</comment>
<evidence type="ECO:0000313" key="2">
    <source>
        <dbReference type="Proteomes" id="UP001497497"/>
    </source>
</evidence>
<dbReference type="SUPFAM" id="SSF52540">
    <property type="entry name" value="P-loop containing nucleoside triphosphate hydrolases"/>
    <property type="match status" value="1"/>
</dbReference>
<dbReference type="InterPro" id="IPR026082">
    <property type="entry name" value="ABCA"/>
</dbReference>
<dbReference type="Proteomes" id="UP001497497">
    <property type="component" value="Unassembled WGS sequence"/>
</dbReference>
<dbReference type="Gene3D" id="3.40.50.300">
    <property type="entry name" value="P-loop containing nucleotide triphosphate hydrolases"/>
    <property type="match status" value="1"/>
</dbReference>
<name>A0AAV2IKG0_LYMST</name>
<dbReference type="PANTHER" id="PTHR19229">
    <property type="entry name" value="ATP-BINDING CASSETTE TRANSPORTER SUBFAMILY A ABCA"/>
    <property type="match status" value="1"/>
</dbReference>
<organism evidence="1 2">
    <name type="scientific">Lymnaea stagnalis</name>
    <name type="common">Great pond snail</name>
    <name type="synonym">Helix stagnalis</name>
    <dbReference type="NCBI Taxonomy" id="6523"/>
    <lineage>
        <taxon>Eukaryota</taxon>
        <taxon>Metazoa</taxon>
        <taxon>Spiralia</taxon>
        <taxon>Lophotrochozoa</taxon>
        <taxon>Mollusca</taxon>
        <taxon>Gastropoda</taxon>
        <taxon>Heterobranchia</taxon>
        <taxon>Euthyneura</taxon>
        <taxon>Panpulmonata</taxon>
        <taxon>Hygrophila</taxon>
        <taxon>Lymnaeoidea</taxon>
        <taxon>Lymnaeidae</taxon>
        <taxon>Lymnaea</taxon>
    </lineage>
</organism>
<dbReference type="GO" id="GO:0140359">
    <property type="term" value="F:ABC-type transporter activity"/>
    <property type="evidence" value="ECO:0007669"/>
    <property type="project" value="InterPro"/>
</dbReference>
<gene>
    <name evidence="1" type="ORF">GSLYS_00019584001</name>
</gene>
<reference evidence="1 2" key="1">
    <citation type="submission" date="2024-04" db="EMBL/GenBank/DDBJ databases">
        <authorList>
            <consortium name="Genoscope - CEA"/>
            <person name="William W."/>
        </authorList>
    </citation>
    <scope>NUCLEOTIDE SEQUENCE [LARGE SCALE GENOMIC DNA]</scope>
</reference>
<keyword evidence="2" id="KW-1185">Reference proteome</keyword>
<dbReference type="InterPro" id="IPR027417">
    <property type="entry name" value="P-loop_NTPase"/>
</dbReference>
<evidence type="ECO:0000313" key="1">
    <source>
        <dbReference type="EMBL" id="CAL1546207.1"/>
    </source>
</evidence>
<dbReference type="GO" id="GO:0016020">
    <property type="term" value="C:membrane"/>
    <property type="evidence" value="ECO:0007669"/>
    <property type="project" value="InterPro"/>
</dbReference>
<dbReference type="PANTHER" id="PTHR19229:SF250">
    <property type="entry name" value="ABC TRANSPORTER DOMAIN-CONTAINING PROTEIN-RELATED"/>
    <property type="match status" value="1"/>
</dbReference>
<accession>A0AAV2IKG0</accession>
<proteinExistence type="predicted"/>
<protein>
    <submittedName>
        <fullName evidence="1">Uncharacterized protein</fullName>
    </submittedName>
</protein>